<reference evidence="9" key="1">
    <citation type="submission" date="2021-09" db="EMBL/GenBank/DDBJ databases">
        <title>Genome of Aequorivita sp. strain F47161.</title>
        <authorList>
            <person name="Wang Y."/>
        </authorList>
    </citation>
    <scope>NUCLEOTIDE SEQUENCE</scope>
    <source>
        <strain evidence="9">F47161</strain>
    </source>
</reference>
<dbReference type="InterPro" id="IPR003416">
    <property type="entry name" value="MgtC/SapB/SrpB/YhiD_fam"/>
</dbReference>
<comment type="similarity">
    <text evidence="2">Belongs to the MgtC/SapB family.</text>
</comment>
<dbReference type="PANTHER" id="PTHR33778:SF3">
    <property type="entry name" value="PROTEIN MGTC"/>
    <property type="match status" value="1"/>
</dbReference>
<name>A0A9X1QV86_9FLAO</name>
<gene>
    <name evidence="9" type="ORF">K8089_03410</name>
</gene>
<dbReference type="AlphaFoldDB" id="A0A9X1QV86"/>
<dbReference type="GO" id="GO:0005886">
    <property type="term" value="C:plasma membrane"/>
    <property type="evidence" value="ECO:0007669"/>
    <property type="project" value="UniProtKB-SubCell"/>
</dbReference>
<evidence type="ECO:0000256" key="4">
    <source>
        <dbReference type="ARBA" id="ARBA00022692"/>
    </source>
</evidence>
<dbReference type="EMBL" id="JAIRBA010000004">
    <property type="protein sequence ID" value="MCG2418057.1"/>
    <property type="molecule type" value="Genomic_DNA"/>
</dbReference>
<keyword evidence="4 7" id="KW-0812">Transmembrane</keyword>
<dbReference type="Proteomes" id="UP001139461">
    <property type="component" value="Unassembled WGS sequence"/>
</dbReference>
<sequence>MEFTDFAIRVFCALTAGFFIGIEREYKKKHAGLKTNMLVALGAAIYVLISLKYAHRDYTDITRVLSQVVIGIGFLGAGTILKRNGETIEGLTTAATIWCSAAVGCLAAFGLYLELVLITVIVVVVNFIFGILDSKIKKKNDDNTAK</sequence>
<evidence type="ECO:0000256" key="2">
    <source>
        <dbReference type="ARBA" id="ARBA00009298"/>
    </source>
</evidence>
<comment type="caution">
    <text evidence="9">The sequence shown here is derived from an EMBL/GenBank/DDBJ whole genome shotgun (WGS) entry which is preliminary data.</text>
</comment>
<evidence type="ECO:0000256" key="5">
    <source>
        <dbReference type="ARBA" id="ARBA00022989"/>
    </source>
</evidence>
<protein>
    <submittedName>
        <fullName evidence="9">MgtC/SapB family protein</fullName>
    </submittedName>
</protein>
<organism evidence="9 10">
    <name type="scientific">Aequorivita vitellina</name>
    <dbReference type="NCBI Taxonomy" id="2874475"/>
    <lineage>
        <taxon>Bacteria</taxon>
        <taxon>Pseudomonadati</taxon>
        <taxon>Bacteroidota</taxon>
        <taxon>Flavobacteriia</taxon>
        <taxon>Flavobacteriales</taxon>
        <taxon>Flavobacteriaceae</taxon>
        <taxon>Aequorivita</taxon>
    </lineage>
</organism>
<evidence type="ECO:0000256" key="6">
    <source>
        <dbReference type="ARBA" id="ARBA00023136"/>
    </source>
</evidence>
<evidence type="ECO:0000259" key="8">
    <source>
        <dbReference type="Pfam" id="PF02308"/>
    </source>
</evidence>
<accession>A0A9X1QV86</accession>
<dbReference type="InterPro" id="IPR049177">
    <property type="entry name" value="MgtC_SapB_SrpB_YhiD_N"/>
</dbReference>
<keyword evidence="10" id="KW-1185">Reference proteome</keyword>
<evidence type="ECO:0000256" key="1">
    <source>
        <dbReference type="ARBA" id="ARBA00004651"/>
    </source>
</evidence>
<dbReference type="RefSeq" id="WP_237601871.1">
    <property type="nucleotide sequence ID" value="NZ_JAIRBA010000004.1"/>
</dbReference>
<comment type="subcellular location">
    <subcellularLocation>
        <location evidence="1">Cell membrane</location>
        <topology evidence="1">Multi-pass membrane protein</topology>
    </subcellularLocation>
</comment>
<feature type="transmembrane region" description="Helical" evidence="7">
    <location>
        <begin position="115"/>
        <end position="132"/>
    </location>
</feature>
<keyword evidence="5 7" id="KW-1133">Transmembrane helix</keyword>
<keyword evidence="3" id="KW-1003">Cell membrane</keyword>
<feature type="transmembrane region" description="Helical" evidence="7">
    <location>
        <begin position="88"/>
        <end position="109"/>
    </location>
</feature>
<keyword evidence="6 7" id="KW-0472">Membrane</keyword>
<feature type="transmembrane region" description="Helical" evidence="7">
    <location>
        <begin position="35"/>
        <end position="55"/>
    </location>
</feature>
<feature type="domain" description="MgtC/SapB/SrpB/YhiD N-terminal" evidence="8">
    <location>
        <begin position="11"/>
        <end position="132"/>
    </location>
</feature>
<feature type="transmembrane region" description="Helical" evidence="7">
    <location>
        <begin position="61"/>
        <end position="81"/>
    </location>
</feature>
<dbReference type="PANTHER" id="PTHR33778">
    <property type="entry name" value="PROTEIN MGTC"/>
    <property type="match status" value="1"/>
</dbReference>
<dbReference type="Pfam" id="PF02308">
    <property type="entry name" value="MgtC"/>
    <property type="match status" value="1"/>
</dbReference>
<feature type="transmembrane region" description="Helical" evidence="7">
    <location>
        <begin position="6"/>
        <end position="23"/>
    </location>
</feature>
<evidence type="ECO:0000256" key="3">
    <source>
        <dbReference type="ARBA" id="ARBA00022475"/>
    </source>
</evidence>
<evidence type="ECO:0000313" key="10">
    <source>
        <dbReference type="Proteomes" id="UP001139461"/>
    </source>
</evidence>
<evidence type="ECO:0000313" key="9">
    <source>
        <dbReference type="EMBL" id="MCG2418057.1"/>
    </source>
</evidence>
<dbReference type="PRINTS" id="PR01837">
    <property type="entry name" value="MGTCSAPBPROT"/>
</dbReference>
<proteinExistence type="inferred from homology"/>
<evidence type="ECO:0000256" key="7">
    <source>
        <dbReference type="SAM" id="Phobius"/>
    </source>
</evidence>